<feature type="domain" description="GGDEF" evidence="5">
    <location>
        <begin position="509"/>
        <end position="642"/>
    </location>
</feature>
<feature type="transmembrane region" description="Helical" evidence="1">
    <location>
        <begin position="38"/>
        <end position="58"/>
    </location>
</feature>
<proteinExistence type="predicted"/>
<keyword evidence="1" id="KW-0812">Transmembrane</keyword>
<sequence>MAPHQFGRRRALAAVAAGACVVPASVLGLGLGSDHFRSALAAGSVVLFALLTGLACHWRGTQAPDDESEQQIWKFFRAAMGFWAFSQFLQLGSVLLPINSSGRSTLQNLGWLMILVALVPFVGGIGAVMMRDYARQPGALIRAVLDATVVGWAFFLTLWVAVIGPAIAAQRVATADALVPLLWLGTVSLLAALMLYLVAGMSNSGLRPLVPWWGTLGLVVTTGVTDAYVVYATLSGTYRTGTPFDAGWPIGATLFLCAALVPPPDAKIPMPRRVRGFGASVPDGFIVVAALVSAVTPEITGFKDDITNWIRTVLLLLVVVHQILVRRENRALNEILQARVVAGTVRIESNNKRFRALVENSSDVIGLMDKDGVLSYISDSARRVLGVPAESLVGLEISAYLDQDSTRAMYAAMAKVSREPMSREIIELRLTMPDGRELVMEEVLTNMLDDPAVQAYVLNTRDITERRKLEDDLVHQAFHDSLTGLANRALFNDRVAHALQRTPPPGQTELIGVLFLDLNGFKAVNDTLGHPAGDALLVVVSRRLAGCLRPGDTIARLGGDEFAVLVEGASSEADFVQLARHLHAALEPAIDLDGQEVFVGTAIGIASAEVGSIDVDQLVRNADLAMYQAKERRDGRPAVYDPSLHHELLDRMTLESDLRRALIDQELEVHYQPTYMLDSGELVGVEALVRWPHPERGMVPPDVFVPIAEQTGMIHELGRFVLSQACAQGQEWAELSPFVDLTVSVNVSVKQLQRREFVAEVQETLRESGFPPQRLVLEMTESILVSDTETILRTLRAFKEMGVRIAIDDFGTGYSSLSYLHNFPVDILKIDRSFVERLSGTGAEESLVETIVHLGRTLKLETIAEGIEQPEQIHALRRLGCEQAQGYHFGRPGPAETVTQLMLATAARREAQADAAVPRHPA</sequence>
<dbReference type="Proteomes" id="UP001138997">
    <property type="component" value="Unassembled WGS sequence"/>
</dbReference>
<dbReference type="InterPro" id="IPR013656">
    <property type="entry name" value="PAS_4"/>
</dbReference>
<dbReference type="SUPFAM" id="SSF55785">
    <property type="entry name" value="PYP-like sensor domain (PAS domain)"/>
    <property type="match status" value="1"/>
</dbReference>
<evidence type="ECO:0000259" key="2">
    <source>
        <dbReference type="PROSITE" id="PS50112"/>
    </source>
</evidence>
<evidence type="ECO:0000259" key="3">
    <source>
        <dbReference type="PROSITE" id="PS50113"/>
    </source>
</evidence>
<dbReference type="EMBL" id="JAJOMB010000023">
    <property type="protein sequence ID" value="MCD5315575.1"/>
    <property type="molecule type" value="Genomic_DNA"/>
</dbReference>
<dbReference type="Gene3D" id="3.30.70.270">
    <property type="match status" value="1"/>
</dbReference>
<dbReference type="PROSITE" id="PS50113">
    <property type="entry name" value="PAC"/>
    <property type="match status" value="1"/>
</dbReference>
<dbReference type="InterPro" id="IPR000014">
    <property type="entry name" value="PAS"/>
</dbReference>
<dbReference type="Pfam" id="PF00563">
    <property type="entry name" value="EAL"/>
    <property type="match status" value="1"/>
</dbReference>
<dbReference type="PROSITE" id="PS50112">
    <property type="entry name" value="PAS"/>
    <property type="match status" value="1"/>
</dbReference>
<dbReference type="AlphaFoldDB" id="A0A9X1NK62"/>
<dbReference type="NCBIfam" id="TIGR00254">
    <property type="entry name" value="GGDEF"/>
    <property type="match status" value="1"/>
</dbReference>
<reference evidence="6" key="1">
    <citation type="submission" date="2021-11" db="EMBL/GenBank/DDBJ databases">
        <title>Streptomyces corallinus and Kineosporia corallina sp. nov., two new coral-derived marine actinobacteria.</title>
        <authorList>
            <person name="Buangrab K."/>
            <person name="Sutthacheep M."/>
            <person name="Yeemin T."/>
            <person name="Harunari E."/>
            <person name="Igarashi Y."/>
            <person name="Sripreechasak P."/>
            <person name="Kanchanasin P."/>
            <person name="Tanasupawat S."/>
            <person name="Phongsopitanun W."/>
        </authorList>
    </citation>
    <scope>NUCLEOTIDE SEQUENCE</scope>
    <source>
        <strain evidence="6">JCM 31032</strain>
    </source>
</reference>
<keyword evidence="7" id="KW-1185">Reference proteome</keyword>
<dbReference type="FunFam" id="3.20.20.450:FF:000001">
    <property type="entry name" value="Cyclic di-GMP phosphodiesterase yahA"/>
    <property type="match status" value="1"/>
</dbReference>
<gene>
    <name evidence="6" type="ORF">LR394_32225</name>
</gene>
<feature type="transmembrane region" description="Helical" evidence="1">
    <location>
        <begin position="110"/>
        <end position="131"/>
    </location>
</feature>
<organism evidence="6 7">
    <name type="scientific">Kineosporia babensis</name>
    <dbReference type="NCBI Taxonomy" id="499548"/>
    <lineage>
        <taxon>Bacteria</taxon>
        <taxon>Bacillati</taxon>
        <taxon>Actinomycetota</taxon>
        <taxon>Actinomycetes</taxon>
        <taxon>Kineosporiales</taxon>
        <taxon>Kineosporiaceae</taxon>
        <taxon>Kineosporia</taxon>
    </lineage>
</organism>
<keyword evidence="1" id="KW-0472">Membrane</keyword>
<dbReference type="RefSeq" id="WP_231448394.1">
    <property type="nucleotide sequence ID" value="NZ_JAJOMB010000023.1"/>
</dbReference>
<dbReference type="NCBIfam" id="TIGR00229">
    <property type="entry name" value="sensory_box"/>
    <property type="match status" value="1"/>
</dbReference>
<feature type="domain" description="PAS" evidence="2">
    <location>
        <begin position="350"/>
        <end position="420"/>
    </location>
</feature>
<dbReference type="SMART" id="SM00052">
    <property type="entry name" value="EAL"/>
    <property type="match status" value="1"/>
</dbReference>
<feature type="domain" description="EAL" evidence="4">
    <location>
        <begin position="651"/>
        <end position="906"/>
    </location>
</feature>
<dbReference type="Gene3D" id="3.20.20.450">
    <property type="entry name" value="EAL domain"/>
    <property type="match status" value="1"/>
</dbReference>
<dbReference type="CDD" id="cd00130">
    <property type="entry name" value="PAS"/>
    <property type="match status" value="1"/>
</dbReference>
<dbReference type="Pfam" id="PF08448">
    <property type="entry name" value="PAS_4"/>
    <property type="match status" value="1"/>
</dbReference>
<keyword evidence="1" id="KW-1133">Transmembrane helix</keyword>
<dbReference type="InterPro" id="IPR052155">
    <property type="entry name" value="Biofilm_reg_signaling"/>
</dbReference>
<feature type="transmembrane region" description="Helical" evidence="1">
    <location>
        <begin position="308"/>
        <end position="325"/>
    </location>
</feature>
<dbReference type="InterPro" id="IPR035919">
    <property type="entry name" value="EAL_sf"/>
</dbReference>
<feature type="transmembrane region" description="Helical" evidence="1">
    <location>
        <begin position="210"/>
        <end position="234"/>
    </location>
</feature>
<feature type="transmembrane region" description="Helical" evidence="1">
    <location>
        <begin position="180"/>
        <end position="198"/>
    </location>
</feature>
<dbReference type="InterPro" id="IPR000160">
    <property type="entry name" value="GGDEF_dom"/>
</dbReference>
<feature type="domain" description="PAC" evidence="3">
    <location>
        <begin position="424"/>
        <end position="475"/>
    </location>
</feature>
<dbReference type="Pfam" id="PF00990">
    <property type="entry name" value="GGDEF"/>
    <property type="match status" value="1"/>
</dbReference>
<evidence type="ECO:0000256" key="1">
    <source>
        <dbReference type="SAM" id="Phobius"/>
    </source>
</evidence>
<feature type="transmembrane region" description="Helical" evidence="1">
    <location>
        <begin position="143"/>
        <end position="168"/>
    </location>
</feature>
<dbReference type="PANTHER" id="PTHR44757:SF2">
    <property type="entry name" value="BIOFILM ARCHITECTURE MAINTENANCE PROTEIN MBAA"/>
    <property type="match status" value="1"/>
</dbReference>
<feature type="transmembrane region" description="Helical" evidence="1">
    <location>
        <begin position="79"/>
        <end position="98"/>
    </location>
</feature>
<evidence type="ECO:0000313" key="7">
    <source>
        <dbReference type="Proteomes" id="UP001138997"/>
    </source>
</evidence>
<dbReference type="InterPro" id="IPR001633">
    <property type="entry name" value="EAL_dom"/>
</dbReference>
<dbReference type="InterPro" id="IPR029787">
    <property type="entry name" value="Nucleotide_cyclase"/>
</dbReference>
<dbReference type="SMART" id="SM00267">
    <property type="entry name" value="GGDEF"/>
    <property type="match status" value="1"/>
</dbReference>
<dbReference type="InterPro" id="IPR035965">
    <property type="entry name" value="PAS-like_dom_sf"/>
</dbReference>
<dbReference type="SUPFAM" id="SSF141868">
    <property type="entry name" value="EAL domain-like"/>
    <property type="match status" value="1"/>
</dbReference>
<dbReference type="SUPFAM" id="SSF55073">
    <property type="entry name" value="Nucleotide cyclase"/>
    <property type="match status" value="1"/>
</dbReference>
<dbReference type="PANTHER" id="PTHR44757">
    <property type="entry name" value="DIGUANYLATE CYCLASE DGCP"/>
    <property type="match status" value="1"/>
</dbReference>
<feature type="transmembrane region" description="Helical" evidence="1">
    <location>
        <begin position="276"/>
        <end position="296"/>
    </location>
</feature>
<evidence type="ECO:0000313" key="6">
    <source>
        <dbReference type="EMBL" id="MCD5315575.1"/>
    </source>
</evidence>
<dbReference type="SMART" id="SM00091">
    <property type="entry name" value="PAS"/>
    <property type="match status" value="1"/>
</dbReference>
<dbReference type="PROSITE" id="PS50887">
    <property type="entry name" value="GGDEF"/>
    <property type="match status" value="1"/>
</dbReference>
<dbReference type="PROSITE" id="PS50883">
    <property type="entry name" value="EAL"/>
    <property type="match status" value="1"/>
</dbReference>
<evidence type="ECO:0000259" key="4">
    <source>
        <dbReference type="PROSITE" id="PS50883"/>
    </source>
</evidence>
<dbReference type="CDD" id="cd01949">
    <property type="entry name" value="GGDEF"/>
    <property type="match status" value="1"/>
</dbReference>
<dbReference type="InterPro" id="IPR043128">
    <property type="entry name" value="Rev_trsase/Diguanyl_cyclase"/>
</dbReference>
<evidence type="ECO:0000259" key="5">
    <source>
        <dbReference type="PROSITE" id="PS50887"/>
    </source>
</evidence>
<feature type="transmembrane region" description="Helical" evidence="1">
    <location>
        <begin position="246"/>
        <end position="264"/>
    </location>
</feature>
<dbReference type="CDD" id="cd01948">
    <property type="entry name" value="EAL"/>
    <property type="match status" value="1"/>
</dbReference>
<name>A0A9X1NK62_9ACTN</name>
<accession>A0A9X1NK62</accession>
<comment type="caution">
    <text evidence="6">The sequence shown here is derived from an EMBL/GenBank/DDBJ whole genome shotgun (WGS) entry which is preliminary data.</text>
</comment>
<protein>
    <submittedName>
        <fullName evidence="6">EAL domain-containing protein</fullName>
    </submittedName>
</protein>
<dbReference type="Gene3D" id="3.30.450.20">
    <property type="entry name" value="PAS domain"/>
    <property type="match status" value="1"/>
</dbReference>
<dbReference type="InterPro" id="IPR000700">
    <property type="entry name" value="PAS-assoc_C"/>
</dbReference>